<sequence length="282" mass="30915">MRTPNFYNRLIGQSKDNNHSSQDYLSSNGKVEERRMEPAQYFTPYDGGYSGYNQRSGYDPRQEGFMNGPPPPPQLTYPWQAFWEAGEGRYLYVNGQTGQRTFDAPSGGYGGYNAAPPPPPEAGAIYDDRPDPTGHSDKESGGGTGSHGSMYGAFGAAAGLAGGAFLAHEAGEWFDKSEEREMKRDIEEFPEETAGWTGEKVGEAEDIPEDVGKGFDRFGDKVENGFEDVEEDVEDAPAEVAEWAGEKEGEIEGFGDDVERFGDDMGDAYDDGRAEGRQEDAW</sequence>
<dbReference type="Proteomes" id="UP000280598">
    <property type="component" value="Unassembled WGS sequence"/>
</dbReference>
<reference evidence="2 3" key="1">
    <citation type="journal article" date="2018" name="BMC Genomics">
        <title>Genomic evidence for intraspecific hybridization in a clonal and extremely halotolerant yeast.</title>
        <authorList>
            <person name="Gostincar C."/>
            <person name="Stajich J.E."/>
            <person name="Zupancic J."/>
            <person name="Zalar P."/>
            <person name="Gunde-Cimerman N."/>
        </authorList>
    </citation>
    <scope>NUCLEOTIDE SEQUENCE [LARGE SCALE GENOMIC DNA]</scope>
    <source>
        <strain evidence="2 3">EXF-562</strain>
    </source>
</reference>
<proteinExistence type="predicted"/>
<feature type="region of interest" description="Disordered" evidence="1">
    <location>
        <begin position="242"/>
        <end position="282"/>
    </location>
</feature>
<feature type="region of interest" description="Disordered" evidence="1">
    <location>
        <begin position="102"/>
        <end position="147"/>
    </location>
</feature>
<feature type="region of interest" description="Disordered" evidence="1">
    <location>
        <begin position="187"/>
        <end position="213"/>
    </location>
</feature>
<accession>A0A3M7H041</accession>
<evidence type="ECO:0000313" key="3">
    <source>
        <dbReference type="Proteomes" id="UP000280598"/>
    </source>
</evidence>
<evidence type="ECO:0008006" key="4">
    <source>
        <dbReference type="Google" id="ProtNLM"/>
    </source>
</evidence>
<protein>
    <recommendedName>
        <fullName evidence="4">WW domain-containing protein</fullName>
    </recommendedName>
</protein>
<feature type="region of interest" description="Disordered" evidence="1">
    <location>
        <begin position="1"/>
        <end position="36"/>
    </location>
</feature>
<dbReference type="AlphaFoldDB" id="A0A3M7H041"/>
<dbReference type="EMBL" id="QWIS01000110">
    <property type="protein sequence ID" value="RMZ06636.1"/>
    <property type="molecule type" value="Genomic_DNA"/>
</dbReference>
<feature type="compositionally biased region" description="Polar residues" evidence="1">
    <location>
        <begin position="19"/>
        <end position="29"/>
    </location>
</feature>
<feature type="compositionally biased region" description="Basic and acidic residues" evidence="1">
    <location>
        <begin position="270"/>
        <end position="282"/>
    </location>
</feature>
<organism evidence="2 3">
    <name type="scientific">Hortaea werneckii</name>
    <name type="common">Black yeast</name>
    <name type="synonym">Cladosporium werneckii</name>
    <dbReference type="NCBI Taxonomy" id="91943"/>
    <lineage>
        <taxon>Eukaryota</taxon>
        <taxon>Fungi</taxon>
        <taxon>Dikarya</taxon>
        <taxon>Ascomycota</taxon>
        <taxon>Pezizomycotina</taxon>
        <taxon>Dothideomycetes</taxon>
        <taxon>Dothideomycetidae</taxon>
        <taxon>Mycosphaerellales</taxon>
        <taxon>Teratosphaeriaceae</taxon>
        <taxon>Hortaea</taxon>
    </lineage>
</organism>
<evidence type="ECO:0000313" key="2">
    <source>
        <dbReference type="EMBL" id="RMZ06636.1"/>
    </source>
</evidence>
<evidence type="ECO:0000256" key="1">
    <source>
        <dbReference type="SAM" id="MobiDB-lite"/>
    </source>
</evidence>
<dbReference type="VEuPathDB" id="FungiDB:BTJ68_14495"/>
<comment type="caution">
    <text evidence="2">The sequence shown here is derived from an EMBL/GenBank/DDBJ whole genome shotgun (WGS) entry which is preliminary data.</text>
</comment>
<feature type="compositionally biased region" description="Basic and acidic residues" evidence="1">
    <location>
        <begin position="126"/>
        <end position="140"/>
    </location>
</feature>
<name>A0A3M7H041_HORWE</name>
<gene>
    <name evidence="2" type="ORF">D0860_05466</name>
</gene>